<dbReference type="RefSeq" id="WP_117453033.1">
    <property type="nucleotide sequence ID" value="NZ_CP060636.1"/>
</dbReference>
<protein>
    <recommendedName>
        <fullName evidence="3">Tetratricopeptide repeat protein</fullName>
    </recommendedName>
</protein>
<dbReference type="AlphaFoldDB" id="A0A7G9GNJ1"/>
<reference evidence="1 2" key="1">
    <citation type="submission" date="2020-08" db="EMBL/GenBank/DDBJ databases">
        <authorList>
            <person name="Liu C."/>
            <person name="Sun Q."/>
        </authorList>
    </citation>
    <scope>NUCLEOTIDE SEQUENCE [LARGE SCALE GENOMIC DNA]</scope>
    <source>
        <strain evidence="1 2">NSJ-61</strain>
    </source>
</reference>
<evidence type="ECO:0008006" key="3">
    <source>
        <dbReference type="Google" id="ProtNLM"/>
    </source>
</evidence>
<dbReference type="KEGG" id="ehn:H9Q80_19405"/>
<organism evidence="1 2">
    <name type="scientific">[Eubacterium] hominis</name>
    <dbReference type="NCBI Taxonomy" id="2764325"/>
    <lineage>
        <taxon>Bacteria</taxon>
        <taxon>Bacillati</taxon>
        <taxon>Bacillota</taxon>
        <taxon>Erysipelotrichia</taxon>
        <taxon>Erysipelotrichales</taxon>
        <taxon>Erysipelotrichaceae</taxon>
        <taxon>Amedibacillus</taxon>
    </lineage>
</organism>
<dbReference type="EMBL" id="CP060636">
    <property type="protein sequence ID" value="QNM12373.1"/>
    <property type="molecule type" value="Genomic_DNA"/>
</dbReference>
<sequence length="216" mass="25189">MSTLSILIIGIILIGVFSLDMIRKSKLKMINACLEAKNYDAVISMAENKWNRKMLLSHTCDLYLLRASFLKMETSEFLSVLFNVYKNEVNEENKKDIMETYYHLYLYQQNEEAAQAILDKIMNSTDVNFKKVSQYAFDVNFHKNSEDLEEMEALVETLRSFELGACAYYIGEQYEQMGNWEMAQAYFQSCLGCFNESHYYAKSAKEHVEELTHKLA</sequence>
<name>A0A7G9GNJ1_9FIRM</name>
<evidence type="ECO:0000313" key="2">
    <source>
        <dbReference type="Proteomes" id="UP000515856"/>
    </source>
</evidence>
<proteinExistence type="predicted"/>
<gene>
    <name evidence="1" type="ORF">H9Q80_19405</name>
</gene>
<dbReference type="Proteomes" id="UP000515856">
    <property type="component" value="Chromosome"/>
</dbReference>
<evidence type="ECO:0000313" key="1">
    <source>
        <dbReference type="EMBL" id="QNM12373.1"/>
    </source>
</evidence>
<accession>A0A7G9GNJ1</accession>
<keyword evidence="2" id="KW-1185">Reference proteome</keyword>